<accession>A0ABN3L115</accession>
<reference evidence="3 4" key="1">
    <citation type="journal article" date="2019" name="Int. J. Syst. Evol. Microbiol.">
        <title>The Global Catalogue of Microorganisms (GCM) 10K type strain sequencing project: providing services to taxonomists for standard genome sequencing and annotation.</title>
        <authorList>
            <consortium name="The Broad Institute Genomics Platform"/>
            <consortium name="The Broad Institute Genome Sequencing Center for Infectious Disease"/>
            <person name="Wu L."/>
            <person name="Ma J."/>
        </authorList>
    </citation>
    <scope>NUCLEOTIDE SEQUENCE [LARGE SCALE GENOMIC DNA]</scope>
    <source>
        <strain evidence="3 4">JCM 6307</strain>
    </source>
</reference>
<feature type="region of interest" description="Disordered" evidence="1">
    <location>
        <begin position="248"/>
        <end position="303"/>
    </location>
</feature>
<evidence type="ECO:0000313" key="3">
    <source>
        <dbReference type="EMBL" id="GAA2474398.1"/>
    </source>
</evidence>
<keyword evidence="2" id="KW-0472">Membrane</keyword>
<dbReference type="EMBL" id="BAAATA010000003">
    <property type="protein sequence ID" value="GAA2474398.1"/>
    <property type="molecule type" value="Genomic_DNA"/>
</dbReference>
<name>A0ABN3L115_9ACTN</name>
<feature type="compositionally biased region" description="Gly residues" evidence="1">
    <location>
        <begin position="267"/>
        <end position="298"/>
    </location>
</feature>
<comment type="caution">
    <text evidence="3">The sequence shown here is derived from an EMBL/GenBank/DDBJ whole genome shotgun (WGS) entry which is preliminary data.</text>
</comment>
<dbReference type="Proteomes" id="UP001501358">
    <property type="component" value="Unassembled WGS sequence"/>
</dbReference>
<evidence type="ECO:0000313" key="4">
    <source>
        <dbReference type="Proteomes" id="UP001501358"/>
    </source>
</evidence>
<feature type="transmembrane region" description="Helical" evidence="2">
    <location>
        <begin position="711"/>
        <end position="732"/>
    </location>
</feature>
<keyword evidence="2" id="KW-0812">Transmembrane</keyword>
<gene>
    <name evidence="3" type="ORF">GCM10010406_08020</name>
</gene>
<keyword evidence="2" id="KW-1133">Transmembrane helix</keyword>
<protein>
    <submittedName>
        <fullName evidence="3">Uncharacterized protein</fullName>
    </submittedName>
</protein>
<evidence type="ECO:0000256" key="2">
    <source>
        <dbReference type="SAM" id="Phobius"/>
    </source>
</evidence>
<feature type="region of interest" description="Disordered" evidence="1">
    <location>
        <begin position="22"/>
        <end position="50"/>
    </location>
</feature>
<proteinExistence type="predicted"/>
<sequence length="744" mass="80965">MTLAALCGPLGLADSGLAAPKPVPLPSFDGPAPDPETLPGGSRPAPMGKKQTYEYLNPSEWLRGRAQPKAHEVAAAMLDQRAEVPGTWQHAMKRWQDYQRDKAKELNKYLDNPVGDRPSPVAPWDKWLRRYIPNQGNDNQGKAFVQHVVERLKLGANHGWQTELNVPEVNRYYDLANVGLGLYYELKSGSGISEKELARDKAFVEAERGKADPRRLVYLFAVPPSAKSKRLLKEAGIDYVVVPAQKKVINTGGPPPDPNDQFTTGPDDGGPDGSGSDGSGPDGGGTPKDGPQGGGPQGGASADDILRAPEQYQAPAAAPAEIADSGDTPEEAAELREVDKQLAAESGHPELAEDLGGVDFSTLELRYVSDTYHNGSGVQYAFKADALTTDEPSFGGRRAAQLASDSFFVWLALPPSAFTVNLNPDEPDRIIDEKFGRTDAGRVLLEADLAMKKSVAKFIHPDTKAGRKYWDSLRGEAKCVSMRQWIVPDTATVRDNGNELFILDAPLLVKMESEVVKTPGVGGDNGCGQQDEASTRHNESVYRTTILPQVQKAVNSAPEYADLRRVYASRVAAEWFRKRSATKHTAYSDLIGKGDIDRWASREKWTPREVFDRYVKSYKDGEFKVKHTTTKGNVVYTRTYVYGGVDFSRIDQNRLSATKFTEDHPKLTATARNALHEPSGEGSEVWLGGQTTAVPPAEAFASPDPATSKPLFYVLGAAPLIAWLVTGGTLLWRRRANSSAGAGR</sequence>
<organism evidence="3 4">
    <name type="scientific">Streptomyces thermolineatus</name>
    <dbReference type="NCBI Taxonomy" id="44033"/>
    <lineage>
        <taxon>Bacteria</taxon>
        <taxon>Bacillati</taxon>
        <taxon>Actinomycetota</taxon>
        <taxon>Actinomycetes</taxon>
        <taxon>Kitasatosporales</taxon>
        <taxon>Streptomycetaceae</taxon>
        <taxon>Streptomyces</taxon>
    </lineage>
</organism>
<feature type="region of interest" description="Disordered" evidence="1">
    <location>
        <begin position="315"/>
        <end position="334"/>
    </location>
</feature>
<keyword evidence="4" id="KW-1185">Reference proteome</keyword>
<feature type="region of interest" description="Disordered" evidence="1">
    <location>
        <begin position="520"/>
        <end position="539"/>
    </location>
</feature>
<evidence type="ECO:0000256" key="1">
    <source>
        <dbReference type="SAM" id="MobiDB-lite"/>
    </source>
</evidence>